<dbReference type="NCBIfam" id="TIGR00103">
    <property type="entry name" value="DNA_YbaB_EbfC"/>
    <property type="match status" value="1"/>
</dbReference>
<dbReference type="EMBL" id="MBQD01000003">
    <property type="protein sequence ID" value="OCL37069.1"/>
    <property type="molecule type" value="Genomic_DNA"/>
</dbReference>
<comment type="caution">
    <text evidence="2">The sequence shown here is derived from an EMBL/GenBank/DDBJ whole genome shotgun (WGS) entry which is preliminary data.</text>
</comment>
<comment type="subunit">
    <text evidence="1">Homodimer.</text>
</comment>
<dbReference type="PIRSF" id="PIRSF004555">
    <property type="entry name" value="UCP004555"/>
    <property type="match status" value="1"/>
</dbReference>
<name>A0A1C0AS21_9ACTN</name>
<keyword evidence="1" id="KW-0963">Cytoplasm</keyword>
<dbReference type="GO" id="GO:0005829">
    <property type="term" value="C:cytosol"/>
    <property type="evidence" value="ECO:0007669"/>
    <property type="project" value="TreeGrafter"/>
</dbReference>
<dbReference type="InterPro" id="IPR036894">
    <property type="entry name" value="YbaB-like_sf"/>
</dbReference>
<dbReference type="PANTHER" id="PTHR33449:SF1">
    <property type="entry name" value="NUCLEOID-ASSOCIATED PROTEIN YBAB"/>
    <property type="match status" value="1"/>
</dbReference>
<dbReference type="GO" id="GO:0043590">
    <property type="term" value="C:bacterial nucleoid"/>
    <property type="evidence" value="ECO:0007669"/>
    <property type="project" value="UniProtKB-UniRule"/>
</dbReference>
<organism evidence="2 3">
    <name type="scientific">Tessaracoccus lapidicaptus</name>
    <dbReference type="NCBI Taxonomy" id="1427523"/>
    <lineage>
        <taxon>Bacteria</taxon>
        <taxon>Bacillati</taxon>
        <taxon>Actinomycetota</taxon>
        <taxon>Actinomycetes</taxon>
        <taxon>Propionibacteriales</taxon>
        <taxon>Propionibacteriaceae</taxon>
        <taxon>Tessaracoccus</taxon>
    </lineage>
</organism>
<dbReference type="InterPro" id="IPR004401">
    <property type="entry name" value="YbaB/EbfC"/>
</dbReference>
<protein>
    <recommendedName>
        <fullName evidence="1">Nucleoid-associated protein BCR15_12240</fullName>
    </recommendedName>
</protein>
<comment type="subcellular location">
    <subcellularLocation>
        <location evidence="1">Cytoplasm</location>
        <location evidence="1">Nucleoid</location>
    </subcellularLocation>
</comment>
<evidence type="ECO:0000313" key="3">
    <source>
        <dbReference type="Proteomes" id="UP000093501"/>
    </source>
</evidence>
<dbReference type="HAMAP" id="MF_00274">
    <property type="entry name" value="DNA_YbaB_EbfC"/>
    <property type="match status" value="1"/>
</dbReference>
<comment type="function">
    <text evidence="1">Binds to DNA and alters its conformation. May be involved in regulation of gene expression, nucleoid organization and DNA protection.</text>
</comment>
<gene>
    <name evidence="2" type="ORF">BCR15_12240</name>
</gene>
<dbReference type="AlphaFoldDB" id="A0A1C0AS21"/>
<dbReference type="SUPFAM" id="SSF82607">
    <property type="entry name" value="YbaB-like"/>
    <property type="match status" value="1"/>
</dbReference>
<evidence type="ECO:0000256" key="1">
    <source>
        <dbReference type="HAMAP-Rule" id="MF_00274"/>
    </source>
</evidence>
<dbReference type="Pfam" id="PF02575">
    <property type="entry name" value="YbaB_DNA_bd"/>
    <property type="match status" value="1"/>
</dbReference>
<dbReference type="Proteomes" id="UP000093501">
    <property type="component" value="Unassembled WGS sequence"/>
</dbReference>
<sequence length="107" mass="11048">MFGDFDINALMQQAQQLQEDLQRAQEQLADARFTGTAGGGAVTVVVSGKGDLEELDITPEAWDPEDTETLSALVIAAFRAAKAEADAATAAAMPDLPAMPGMPGLGG</sequence>
<dbReference type="GO" id="GO:0003677">
    <property type="term" value="F:DNA binding"/>
    <property type="evidence" value="ECO:0007669"/>
    <property type="project" value="UniProtKB-UniRule"/>
</dbReference>
<dbReference type="Gene3D" id="3.30.1310.10">
    <property type="entry name" value="Nucleoid-associated protein YbaB-like domain"/>
    <property type="match status" value="1"/>
</dbReference>
<accession>A0A1C0AS21</accession>
<keyword evidence="3" id="KW-1185">Reference proteome</keyword>
<dbReference type="PANTHER" id="PTHR33449">
    <property type="entry name" value="NUCLEOID-ASSOCIATED PROTEIN YBAB"/>
    <property type="match status" value="1"/>
</dbReference>
<comment type="similarity">
    <text evidence="1">Belongs to the YbaB/EbfC family.</text>
</comment>
<reference evidence="3" key="1">
    <citation type="submission" date="2016-07" db="EMBL/GenBank/DDBJ databases">
        <authorList>
            <person name="Florea S."/>
            <person name="Webb J.S."/>
            <person name="Jaromczyk J."/>
            <person name="Schardl C.L."/>
        </authorList>
    </citation>
    <scope>NUCLEOTIDE SEQUENCE [LARGE SCALE GENOMIC DNA]</scope>
    <source>
        <strain evidence="3">IPBSL-7</strain>
    </source>
</reference>
<keyword evidence="1" id="KW-0238">DNA-binding</keyword>
<evidence type="ECO:0000313" key="2">
    <source>
        <dbReference type="EMBL" id="OCL37069.1"/>
    </source>
</evidence>
<proteinExistence type="inferred from homology"/>